<dbReference type="Gene3D" id="3.40.30.10">
    <property type="entry name" value="Glutaredoxin"/>
    <property type="match status" value="1"/>
</dbReference>
<evidence type="ECO:0000313" key="2">
    <source>
        <dbReference type="Proteomes" id="UP000449710"/>
    </source>
</evidence>
<dbReference type="EMBL" id="SUMG01000001">
    <property type="protein sequence ID" value="NBG86899.1"/>
    <property type="molecule type" value="Genomic_DNA"/>
</dbReference>
<dbReference type="InterPro" id="IPR036249">
    <property type="entry name" value="Thioredoxin-like_sf"/>
</dbReference>
<comment type="caution">
    <text evidence="1">The sequence shown here is derived from an EMBL/GenBank/DDBJ whole genome shotgun (WGS) entry which is preliminary data.</text>
</comment>
<dbReference type="RefSeq" id="WP_160718524.1">
    <property type="nucleotide sequence ID" value="NZ_SUMG01000001.1"/>
</dbReference>
<name>A0AA43XIE4_9CLOT</name>
<dbReference type="AlphaFoldDB" id="A0AA43XIE4"/>
<sequence length="97" mass="10912">MKGKEFLSKSGYHYEIKDVNEDPEANREFQQLGLQGVPAFKIGEEIVVGLDIQKIQSLLDYTVTPCESCNKRMRVPKGKGKLKVTCPNCGHKTIKKT</sequence>
<reference evidence="1 2" key="1">
    <citation type="submission" date="2019-04" db="EMBL/GenBank/DDBJ databases">
        <title>Isachenkonia alkalipeptolytica gen. nov. sp. nov. a new anaerobic, alkiliphilic organothrophic bacterium capable to reduce synthesized ferrihydrite isolated from a soda lake.</title>
        <authorList>
            <person name="Toshchakov S.V."/>
            <person name="Zavarzina D.G."/>
            <person name="Zhilina T.N."/>
            <person name="Kostrikina N.A."/>
            <person name="Kublanov I.V."/>
        </authorList>
    </citation>
    <scope>NUCLEOTIDE SEQUENCE [LARGE SCALE GENOMIC DNA]</scope>
    <source>
        <strain evidence="1 2">Z-1701</strain>
    </source>
</reference>
<keyword evidence="2" id="KW-1185">Reference proteome</keyword>
<accession>A0AA43XIE4</accession>
<gene>
    <name evidence="1" type="ORF">ISALK_00150</name>
</gene>
<proteinExistence type="predicted"/>
<dbReference type="Proteomes" id="UP000449710">
    <property type="component" value="Unassembled WGS sequence"/>
</dbReference>
<protein>
    <submittedName>
        <fullName evidence="1">Glutaredoxin family protein</fullName>
    </submittedName>
</protein>
<evidence type="ECO:0000313" key="1">
    <source>
        <dbReference type="EMBL" id="NBG86899.1"/>
    </source>
</evidence>
<dbReference type="SUPFAM" id="SSF52833">
    <property type="entry name" value="Thioredoxin-like"/>
    <property type="match status" value="1"/>
</dbReference>
<organism evidence="1 2">
    <name type="scientific">Isachenkonia alkalipeptolytica</name>
    <dbReference type="NCBI Taxonomy" id="2565777"/>
    <lineage>
        <taxon>Bacteria</taxon>
        <taxon>Bacillati</taxon>
        <taxon>Bacillota</taxon>
        <taxon>Clostridia</taxon>
        <taxon>Eubacteriales</taxon>
        <taxon>Clostridiaceae</taxon>
        <taxon>Isachenkonia</taxon>
    </lineage>
</organism>